<dbReference type="NCBIfam" id="TIGR00482">
    <property type="entry name" value="nicotinate (nicotinamide) nucleotide adenylyltransferase"/>
    <property type="match status" value="1"/>
</dbReference>
<evidence type="ECO:0000256" key="1">
    <source>
        <dbReference type="ARBA" id="ARBA00002324"/>
    </source>
</evidence>
<dbReference type="InterPro" id="IPR005248">
    <property type="entry name" value="NadD/NMNAT"/>
</dbReference>
<evidence type="ECO:0000259" key="11">
    <source>
        <dbReference type="Pfam" id="PF01467"/>
    </source>
</evidence>
<reference evidence="13" key="1">
    <citation type="journal article" date="2019" name="Int. J. Syst. Evol. Microbiol.">
        <title>The Global Catalogue of Microorganisms (GCM) 10K type strain sequencing project: providing services to taxonomists for standard genome sequencing and annotation.</title>
        <authorList>
            <consortium name="The Broad Institute Genomics Platform"/>
            <consortium name="The Broad Institute Genome Sequencing Center for Infectious Disease"/>
            <person name="Wu L."/>
            <person name="Ma J."/>
        </authorList>
    </citation>
    <scope>NUCLEOTIDE SEQUENCE [LARGE SCALE GENOMIC DNA]</scope>
    <source>
        <strain evidence="13">JCM 12662</strain>
    </source>
</reference>
<keyword evidence="6 10" id="KW-0547">Nucleotide-binding</keyword>
<name>A0ABP3HB24_9LACT</name>
<feature type="domain" description="Cytidyltransferase-like" evidence="11">
    <location>
        <begin position="28"/>
        <end position="184"/>
    </location>
</feature>
<comment type="function">
    <text evidence="1 10">Catalyzes the reversible adenylation of nicotinate mononucleotide (NaMN) to nicotinic acid adenine dinucleotide (NaAD).</text>
</comment>
<keyword evidence="3 10" id="KW-0662">Pyridine nucleotide biosynthesis</keyword>
<evidence type="ECO:0000256" key="5">
    <source>
        <dbReference type="ARBA" id="ARBA00022695"/>
    </source>
</evidence>
<dbReference type="NCBIfam" id="NF000840">
    <property type="entry name" value="PRK00071.1-3"/>
    <property type="match status" value="1"/>
</dbReference>
<dbReference type="PANTHER" id="PTHR39321">
    <property type="entry name" value="NICOTINATE-NUCLEOTIDE ADENYLYLTRANSFERASE-RELATED"/>
    <property type="match status" value="1"/>
</dbReference>
<evidence type="ECO:0000313" key="13">
    <source>
        <dbReference type="Proteomes" id="UP001501166"/>
    </source>
</evidence>
<dbReference type="SUPFAM" id="SSF52374">
    <property type="entry name" value="Nucleotidylyl transferase"/>
    <property type="match status" value="1"/>
</dbReference>
<dbReference type="Proteomes" id="UP001501166">
    <property type="component" value="Unassembled WGS sequence"/>
</dbReference>
<keyword evidence="7 10" id="KW-0067">ATP-binding</keyword>
<dbReference type="HAMAP" id="MF_00244">
    <property type="entry name" value="NaMN_adenylyltr"/>
    <property type="match status" value="1"/>
</dbReference>
<evidence type="ECO:0000256" key="9">
    <source>
        <dbReference type="ARBA" id="ARBA00048721"/>
    </source>
</evidence>
<organism evidence="12 13">
    <name type="scientific">Alkalibacterium iburiense</name>
    <dbReference type="NCBI Taxonomy" id="290589"/>
    <lineage>
        <taxon>Bacteria</taxon>
        <taxon>Bacillati</taxon>
        <taxon>Bacillota</taxon>
        <taxon>Bacilli</taxon>
        <taxon>Lactobacillales</taxon>
        <taxon>Carnobacteriaceae</taxon>
        <taxon>Alkalibacterium</taxon>
    </lineage>
</organism>
<dbReference type="NCBIfam" id="NF000841">
    <property type="entry name" value="PRK00071.1-4"/>
    <property type="match status" value="1"/>
</dbReference>
<comment type="pathway">
    <text evidence="2 10">Cofactor biosynthesis; NAD(+) biosynthesis; deamido-NAD(+) from nicotinate D-ribonucleotide: step 1/1.</text>
</comment>
<dbReference type="NCBIfam" id="TIGR00125">
    <property type="entry name" value="cyt_tran_rel"/>
    <property type="match status" value="1"/>
</dbReference>
<sequence length="216" mass="24617">MSHRVSQVIEPEVLTELINTHSGRKIGILGGTFNPPHIGHLIIADQVKDQLDLEKILFIPSAIPPHQIEKGTISAEHRLAMLERTIGDNGSFEIDEIEINRGGKSYTYDTIKELKEKNPEVEFYFIIGADMVEDLPNWYKIDELIKMVQFVAVNRPNYDSKTPYPVIVVDVPDIDISSSLIRQKVKDDCSINYLVTSETKEYIESEGLYKDEEKQN</sequence>
<dbReference type="EC" id="2.7.7.18" evidence="10"/>
<evidence type="ECO:0000256" key="4">
    <source>
        <dbReference type="ARBA" id="ARBA00022679"/>
    </source>
</evidence>
<dbReference type="InterPro" id="IPR004821">
    <property type="entry name" value="Cyt_trans-like"/>
</dbReference>
<dbReference type="InterPro" id="IPR014729">
    <property type="entry name" value="Rossmann-like_a/b/a_fold"/>
</dbReference>
<evidence type="ECO:0000256" key="7">
    <source>
        <dbReference type="ARBA" id="ARBA00022840"/>
    </source>
</evidence>
<keyword evidence="5 10" id="KW-0548">Nucleotidyltransferase</keyword>
<keyword evidence="13" id="KW-1185">Reference proteome</keyword>
<comment type="caution">
    <text evidence="12">The sequence shown here is derived from an EMBL/GenBank/DDBJ whole genome shotgun (WGS) entry which is preliminary data.</text>
</comment>
<evidence type="ECO:0000256" key="2">
    <source>
        <dbReference type="ARBA" id="ARBA00005019"/>
    </source>
</evidence>
<dbReference type="Pfam" id="PF01467">
    <property type="entry name" value="CTP_transf_like"/>
    <property type="match status" value="1"/>
</dbReference>
<dbReference type="Gene3D" id="3.40.50.620">
    <property type="entry name" value="HUPs"/>
    <property type="match status" value="1"/>
</dbReference>
<comment type="catalytic activity">
    <reaction evidence="9 10">
        <text>nicotinate beta-D-ribonucleotide + ATP + H(+) = deamido-NAD(+) + diphosphate</text>
        <dbReference type="Rhea" id="RHEA:22860"/>
        <dbReference type="ChEBI" id="CHEBI:15378"/>
        <dbReference type="ChEBI" id="CHEBI:30616"/>
        <dbReference type="ChEBI" id="CHEBI:33019"/>
        <dbReference type="ChEBI" id="CHEBI:57502"/>
        <dbReference type="ChEBI" id="CHEBI:58437"/>
        <dbReference type="EC" id="2.7.7.18"/>
    </reaction>
</comment>
<dbReference type="GO" id="GO:0016779">
    <property type="term" value="F:nucleotidyltransferase activity"/>
    <property type="evidence" value="ECO:0007669"/>
    <property type="project" value="UniProtKB-KW"/>
</dbReference>
<accession>A0ABP3HB24</accession>
<protein>
    <recommendedName>
        <fullName evidence="10">Probable nicotinate-nucleotide adenylyltransferase</fullName>
        <ecNumber evidence="10">2.7.7.18</ecNumber>
    </recommendedName>
    <alternativeName>
        <fullName evidence="10">Deamido-NAD(+) diphosphorylase</fullName>
    </alternativeName>
    <alternativeName>
        <fullName evidence="10">Deamido-NAD(+) pyrophosphorylase</fullName>
    </alternativeName>
    <alternativeName>
        <fullName evidence="10">Nicotinate mononucleotide adenylyltransferase</fullName>
        <shortName evidence="10">NaMN adenylyltransferase</shortName>
    </alternativeName>
</protein>
<dbReference type="EMBL" id="BAAACW010000109">
    <property type="protein sequence ID" value="GAA0365460.1"/>
    <property type="molecule type" value="Genomic_DNA"/>
</dbReference>
<evidence type="ECO:0000256" key="8">
    <source>
        <dbReference type="ARBA" id="ARBA00023027"/>
    </source>
</evidence>
<dbReference type="RefSeq" id="WP_343755683.1">
    <property type="nucleotide sequence ID" value="NZ_BAAACW010000109.1"/>
</dbReference>
<dbReference type="PANTHER" id="PTHR39321:SF3">
    <property type="entry name" value="PHOSPHOPANTETHEINE ADENYLYLTRANSFERASE"/>
    <property type="match status" value="1"/>
</dbReference>
<keyword evidence="8 10" id="KW-0520">NAD</keyword>
<comment type="similarity">
    <text evidence="10">Belongs to the NadD family.</text>
</comment>
<evidence type="ECO:0000256" key="3">
    <source>
        <dbReference type="ARBA" id="ARBA00022642"/>
    </source>
</evidence>
<proteinExistence type="inferred from homology"/>
<keyword evidence="4 10" id="KW-0808">Transferase</keyword>
<evidence type="ECO:0000256" key="10">
    <source>
        <dbReference type="HAMAP-Rule" id="MF_00244"/>
    </source>
</evidence>
<evidence type="ECO:0000313" key="12">
    <source>
        <dbReference type="EMBL" id="GAA0365460.1"/>
    </source>
</evidence>
<gene>
    <name evidence="10" type="primary">nadD</name>
    <name evidence="12" type="ORF">GCM10008932_17070</name>
</gene>
<evidence type="ECO:0000256" key="6">
    <source>
        <dbReference type="ARBA" id="ARBA00022741"/>
    </source>
</evidence>
<dbReference type="CDD" id="cd02165">
    <property type="entry name" value="NMNAT"/>
    <property type="match status" value="1"/>
</dbReference>